<keyword evidence="3" id="KW-0001">2Fe-2S</keyword>
<dbReference type="CDD" id="cd03028">
    <property type="entry name" value="GRX_PICOT_like"/>
    <property type="match status" value="1"/>
</dbReference>
<dbReference type="Gene3D" id="3.40.30.10">
    <property type="entry name" value="Glutaredoxin"/>
    <property type="match status" value="1"/>
</dbReference>
<name>A0A8J5LY05_ZINOF</name>
<dbReference type="InterPro" id="IPR036249">
    <property type="entry name" value="Thioredoxin-like_sf"/>
</dbReference>
<accession>A0A8J5LY05</accession>
<evidence type="ECO:0000313" key="9">
    <source>
        <dbReference type="EMBL" id="KAG6527837.1"/>
    </source>
</evidence>
<dbReference type="PANTHER" id="PTHR10293:SF72">
    <property type="entry name" value="MONOTHIOL GLUTAREDOXIN-S14, CHLOROPLASTIC"/>
    <property type="match status" value="1"/>
</dbReference>
<evidence type="ECO:0000259" key="8">
    <source>
        <dbReference type="Pfam" id="PF00462"/>
    </source>
</evidence>
<keyword evidence="10" id="KW-1185">Reference proteome</keyword>
<dbReference type="InterPro" id="IPR004480">
    <property type="entry name" value="Monothiol_GRX-rel"/>
</dbReference>
<protein>
    <recommendedName>
        <fullName evidence="8">Glutaredoxin domain-containing protein</fullName>
    </recommendedName>
</protein>
<dbReference type="InterPro" id="IPR002109">
    <property type="entry name" value="Glutaredoxin"/>
</dbReference>
<evidence type="ECO:0000256" key="6">
    <source>
        <dbReference type="ARBA" id="ARBA00023014"/>
    </source>
</evidence>
<organism evidence="9 10">
    <name type="scientific">Zingiber officinale</name>
    <name type="common">Ginger</name>
    <name type="synonym">Amomum zingiber</name>
    <dbReference type="NCBI Taxonomy" id="94328"/>
    <lineage>
        <taxon>Eukaryota</taxon>
        <taxon>Viridiplantae</taxon>
        <taxon>Streptophyta</taxon>
        <taxon>Embryophyta</taxon>
        <taxon>Tracheophyta</taxon>
        <taxon>Spermatophyta</taxon>
        <taxon>Magnoliopsida</taxon>
        <taxon>Liliopsida</taxon>
        <taxon>Zingiberales</taxon>
        <taxon>Zingiberaceae</taxon>
        <taxon>Zingiber</taxon>
    </lineage>
</organism>
<feature type="domain" description="Glutaredoxin" evidence="8">
    <location>
        <begin position="105"/>
        <end position="168"/>
    </location>
</feature>
<evidence type="ECO:0000313" key="10">
    <source>
        <dbReference type="Proteomes" id="UP000734854"/>
    </source>
</evidence>
<dbReference type="Pfam" id="PF00462">
    <property type="entry name" value="Glutaredoxin"/>
    <property type="match status" value="1"/>
</dbReference>
<evidence type="ECO:0000256" key="1">
    <source>
        <dbReference type="ARBA" id="ARBA00002426"/>
    </source>
</evidence>
<dbReference type="NCBIfam" id="TIGR00365">
    <property type="entry name" value="Grx4 family monothiol glutaredoxin"/>
    <property type="match status" value="1"/>
</dbReference>
<keyword evidence="4" id="KW-0479">Metal-binding</keyword>
<dbReference type="EMBL" id="JACMSC010000003">
    <property type="protein sequence ID" value="KAG6527837.1"/>
    <property type="molecule type" value="Genomic_DNA"/>
</dbReference>
<gene>
    <name evidence="9" type="ORF">ZIOFF_009971</name>
</gene>
<proteinExistence type="inferred from homology"/>
<evidence type="ECO:0000256" key="5">
    <source>
        <dbReference type="ARBA" id="ARBA00023004"/>
    </source>
</evidence>
<sequence length="221" mass="23923">MASLAVAAVFATPSDFLTAPLHRRGSHVVTNSSSVSGCLLTKRGDSRRIGQRHRAASLAIRCSSGKGLKYVSVPSLYFVSSIDLASALSPELKSTIDKVVQSQKVVLFMKGTKEFPQCGFSNTVVQVLNSLNVPFDTLNILENEILRHGMKEYSNWPTFPQLYIDGEFFGGCDIVVEAYKAGQLQEDVLIQLVSIATLLLLVHRRSPSVALAPGTSVVALL</sequence>
<keyword evidence="7" id="KW-0676">Redox-active center</keyword>
<evidence type="ECO:0000256" key="4">
    <source>
        <dbReference type="ARBA" id="ARBA00022723"/>
    </source>
</evidence>
<dbReference type="GO" id="GO:0051537">
    <property type="term" value="F:2 iron, 2 sulfur cluster binding"/>
    <property type="evidence" value="ECO:0007669"/>
    <property type="project" value="UniProtKB-KW"/>
</dbReference>
<dbReference type="SUPFAM" id="SSF52833">
    <property type="entry name" value="Thioredoxin-like"/>
    <property type="match status" value="1"/>
</dbReference>
<comment type="similarity">
    <text evidence="2">Belongs to the glutaredoxin family. CGFS subfamily.</text>
</comment>
<evidence type="ECO:0000256" key="3">
    <source>
        <dbReference type="ARBA" id="ARBA00022714"/>
    </source>
</evidence>
<dbReference type="InterPro" id="IPR033658">
    <property type="entry name" value="GRX_PICOT-like"/>
</dbReference>
<dbReference type="AlphaFoldDB" id="A0A8J5LY05"/>
<dbReference type="PANTHER" id="PTHR10293">
    <property type="entry name" value="GLUTAREDOXIN FAMILY MEMBER"/>
    <property type="match status" value="1"/>
</dbReference>
<dbReference type="FunFam" id="3.40.30.10:FF:000005">
    <property type="entry name" value="Glutaredoxin 5"/>
    <property type="match status" value="1"/>
</dbReference>
<evidence type="ECO:0000256" key="7">
    <source>
        <dbReference type="ARBA" id="ARBA00023284"/>
    </source>
</evidence>
<keyword evidence="5" id="KW-0408">Iron</keyword>
<comment type="function">
    <text evidence="1">May only reduce GSH-thiol disulfides, but not protein disulfides.</text>
</comment>
<dbReference type="GO" id="GO:0046872">
    <property type="term" value="F:metal ion binding"/>
    <property type="evidence" value="ECO:0007669"/>
    <property type="project" value="UniProtKB-KW"/>
</dbReference>
<dbReference type="PROSITE" id="PS51354">
    <property type="entry name" value="GLUTAREDOXIN_2"/>
    <property type="match status" value="1"/>
</dbReference>
<dbReference type="Proteomes" id="UP000734854">
    <property type="component" value="Unassembled WGS sequence"/>
</dbReference>
<keyword evidence="6" id="KW-0411">Iron-sulfur</keyword>
<reference evidence="9 10" key="1">
    <citation type="submission" date="2020-08" db="EMBL/GenBank/DDBJ databases">
        <title>Plant Genome Project.</title>
        <authorList>
            <person name="Zhang R.-G."/>
        </authorList>
    </citation>
    <scope>NUCLEOTIDE SEQUENCE [LARGE SCALE GENOMIC DNA]</scope>
    <source>
        <tissue evidence="9">Rhizome</tissue>
    </source>
</reference>
<evidence type="ECO:0000256" key="2">
    <source>
        <dbReference type="ARBA" id="ARBA00008983"/>
    </source>
</evidence>
<comment type="caution">
    <text evidence="9">The sequence shown here is derived from an EMBL/GenBank/DDBJ whole genome shotgun (WGS) entry which is preliminary data.</text>
</comment>